<dbReference type="InterPro" id="IPR015659">
    <property type="entry name" value="Proline_oxidase"/>
</dbReference>
<dbReference type="KEGG" id="mbe:MBM_05672"/>
<dbReference type="InterPro" id="IPR029041">
    <property type="entry name" value="FAD-linked_oxidoreductase-like"/>
</dbReference>
<organism evidence="8 9">
    <name type="scientific">Marssonina brunnea f. sp. multigermtubi (strain MB_m1)</name>
    <name type="common">Marssonina leaf spot fungus</name>
    <dbReference type="NCBI Taxonomy" id="1072389"/>
    <lineage>
        <taxon>Eukaryota</taxon>
        <taxon>Fungi</taxon>
        <taxon>Dikarya</taxon>
        <taxon>Ascomycota</taxon>
        <taxon>Pezizomycotina</taxon>
        <taxon>Leotiomycetes</taxon>
        <taxon>Helotiales</taxon>
        <taxon>Drepanopezizaceae</taxon>
        <taxon>Drepanopeziza</taxon>
    </lineage>
</organism>
<name>K1X6U5_MARBU</name>
<keyword evidence="5" id="KW-0274">FAD</keyword>
<evidence type="ECO:0000256" key="4">
    <source>
        <dbReference type="ARBA" id="ARBA00023062"/>
    </source>
</evidence>
<dbReference type="InterPro" id="IPR002872">
    <property type="entry name" value="Proline_DH_dom"/>
</dbReference>
<reference evidence="8 9" key="1">
    <citation type="journal article" date="2012" name="BMC Genomics">
        <title>Sequencing the genome of Marssonina brunnea reveals fungus-poplar co-evolution.</title>
        <authorList>
            <person name="Zhu S."/>
            <person name="Cao Y.-Z."/>
            <person name="Jiang C."/>
            <person name="Tan B.-Y."/>
            <person name="Wang Z."/>
            <person name="Feng S."/>
            <person name="Zhang L."/>
            <person name="Su X.-H."/>
            <person name="Brejova B."/>
            <person name="Vinar T."/>
            <person name="Xu M."/>
            <person name="Wang M.-X."/>
            <person name="Zhang S.-G."/>
            <person name="Huang M.-R."/>
            <person name="Wu R."/>
            <person name="Zhou Y."/>
        </authorList>
    </citation>
    <scope>NUCLEOTIDE SEQUENCE [LARGE SCALE GENOMIC DNA]</scope>
    <source>
        <strain evidence="8 9">MB_m1</strain>
    </source>
</reference>
<feature type="domain" description="Proline dehydrogenase" evidence="7">
    <location>
        <begin position="169"/>
        <end position="460"/>
    </location>
</feature>
<keyword evidence="5" id="KW-0285">Flavoprotein</keyword>
<comment type="similarity">
    <text evidence="1 5">Belongs to the proline oxidase family.</text>
</comment>
<proteinExistence type="inferred from homology"/>
<dbReference type="EC" id="1.5.5.2" evidence="2 5"/>
<comment type="catalytic activity">
    <reaction evidence="5">
        <text>L-proline + a quinone = (S)-1-pyrroline-5-carboxylate + a quinol + H(+)</text>
        <dbReference type="Rhea" id="RHEA:23784"/>
        <dbReference type="ChEBI" id="CHEBI:15378"/>
        <dbReference type="ChEBI" id="CHEBI:17388"/>
        <dbReference type="ChEBI" id="CHEBI:24646"/>
        <dbReference type="ChEBI" id="CHEBI:60039"/>
        <dbReference type="ChEBI" id="CHEBI:132124"/>
        <dbReference type="EC" id="1.5.5.2"/>
    </reaction>
</comment>
<dbReference type="HOGENOM" id="CLU_018202_0_1_1"/>
<evidence type="ECO:0000313" key="9">
    <source>
        <dbReference type="Proteomes" id="UP000006753"/>
    </source>
</evidence>
<dbReference type="GO" id="GO:0010133">
    <property type="term" value="P:L-proline catabolic process to L-glutamate"/>
    <property type="evidence" value="ECO:0007669"/>
    <property type="project" value="TreeGrafter"/>
</dbReference>
<keyword evidence="9" id="KW-1185">Reference proteome</keyword>
<dbReference type="FunCoup" id="K1X6U5">
    <property type="interactions" value="56"/>
</dbReference>
<evidence type="ECO:0000256" key="5">
    <source>
        <dbReference type="RuleBase" id="RU364054"/>
    </source>
</evidence>
<evidence type="ECO:0000256" key="3">
    <source>
        <dbReference type="ARBA" id="ARBA00023002"/>
    </source>
</evidence>
<gene>
    <name evidence="8" type="ORF">MBM_05672</name>
</gene>
<dbReference type="AlphaFoldDB" id="K1X6U5"/>
<dbReference type="GO" id="GO:0004657">
    <property type="term" value="F:proline dehydrogenase activity"/>
    <property type="evidence" value="ECO:0007669"/>
    <property type="project" value="UniProtKB-EC"/>
</dbReference>
<dbReference type="OrthoDB" id="5464at2759"/>
<dbReference type="Proteomes" id="UP000006753">
    <property type="component" value="Unassembled WGS sequence"/>
</dbReference>
<dbReference type="PANTHER" id="PTHR13914">
    <property type="entry name" value="PROLINE OXIDASE"/>
    <property type="match status" value="1"/>
</dbReference>
<dbReference type="GO" id="GO:0005739">
    <property type="term" value="C:mitochondrion"/>
    <property type="evidence" value="ECO:0007669"/>
    <property type="project" value="TreeGrafter"/>
</dbReference>
<evidence type="ECO:0000259" key="7">
    <source>
        <dbReference type="Pfam" id="PF01619"/>
    </source>
</evidence>
<dbReference type="GO" id="GO:0071949">
    <property type="term" value="F:FAD binding"/>
    <property type="evidence" value="ECO:0007669"/>
    <property type="project" value="TreeGrafter"/>
</dbReference>
<dbReference type="Pfam" id="PF01619">
    <property type="entry name" value="Pro_dh"/>
    <property type="match status" value="1"/>
</dbReference>
<comment type="cofactor">
    <cofactor evidence="5">
        <name>FAD</name>
        <dbReference type="ChEBI" id="CHEBI:57692"/>
    </cofactor>
</comment>
<keyword evidence="4 5" id="KW-0642">Proline metabolism</keyword>
<dbReference type="EMBL" id="JH921439">
    <property type="protein sequence ID" value="EKD16378.1"/>
    <property type="molecule type" value="Genomic_DNA"/>
</dbReference>
<comment type="function">
    <text evidence="5">Converts proline to delta-1-pyrroline-5-carboxylate.</text>
</comment>
<sequence length="484" mass="53385">MSKTAAALKKTFLVGARRGMIRMPPLRRASSQSNSAATAPAIQSPPPLPTSSVPKALPPLSLMPTPLLIRSYLLTTILASPRLLRLALPLLTTIANSPSPLLNPDRNPLIGIPVRKIVYDHFIAGGSEDAVRQTVTQIKATGFAGVVLGYAKEFGVGDRGEVGKGEEGDEEADVVSWGREYERTMEMVDEGDFVAVKLSGAGRSTLHALANQQPPPARMWQQLLALCATAQVCKIRVWIDAERQDLQPSIDAWTLLLMRRFNHHGAEAASGFGFPCVYNTYQAYLKSTPATLEAHMRAAQVEGWTLGVKLVRGAYMATERRELIWDSIEETHAAYDGIAAALLARQWPADVRSGKPCPRVALVLATHNERSVERAYEIQKARVEADEAIIELEFAQLQGMADELSCRLLQLSELGGDEKLREGDGDERLRPRAFKCLAWGSTRECLQFLCRRVKENGDAVARTGTWVKAFRRELWRRLKGGVRL</sequence>
<keyword evidence="3 5" id="KW-0560">Oxidoreductase</keyword>
<dbReference type="PANTHER" id="PTHR13914:SF34">
    <property type="entry name" value="PROLINE DEHYDROGENASE"/>
    <property type="match status" value="1"/>
</dbReference>
<accession>K1X6U5</accession>
<feature type="region of interest" description="Disordered" evidence="6">
    <location>
        <begin position="27"/>
        <end position="50"/>
    </location>
</feature>
<dbReference type="InParanoid" id="K1X6U5"/>
<dbReference type="Gene3D" id="3.20.20.220">
    <property type="match status" value="1"/>
</dbReference>
<evidence type="ECO:0000256" key="1">
    <source>
        <dbReference type="ARBA" id="ARBA00005869"/>
    </source>
</evidence>
<protein>
    <recommendedName>
        <fullName evidence="2 5">Proline dehydrogenase</fullName>
        <ecNumber evidence="2 5">1.5.5.2</ecNumber>
    </recommendedName>
</protein>
<dbReference type="SUPFAM" id="SSF51730">
    <property type="entry name" value="FAD-linked oxidoreductase"/>
    <property type="match status" value="1"/>
</dbReference>
<evidence type="ECO:0000256" key="2">
    <source>
        <dbReference type="ARBA" id="ARBA00012695"/>
    </source>
</evidence>
<dbReference type="STRING" id="1072389.K1X6U5"/>
<dbReference type="eggNOG" id="KOG0186">
    <property type="taxonomic scope" value="Eukaryota"/>
</dbReference>
<evidence type="ECO:0000256" key="6">
    <source>
        <dbReference type="SAM" id="MobiDB-lite"/>
    </source>
</evidence>
<evidence type="ECO:0000313" key="8">
    <source>
        <dbReference type="EMBL" id="EKD16378.1"/>
    </source>
</evidence>